<keyword evidence="4" id="KW-1133">Transmembrane helix</keyword>
<gene>
    <name evidence="6" type="ORF">FVB32_04180</name>
</gene>
<evidence type="ECO:0000256" key="3">
    <source>
        <dbReference type="ARBA" id="ARBA00023163"/>
    </source>
</evidence>
<evidence type="ECO:0000259" key="5">
    <source>
        <dbReference type="PROSITE" id="PS01124"/>
    </source>
</evidence>
<dbReference type="GO" id="GO:0043565">
    <property type="term" value="F:sequence-specific DNA binding"/>
    <property type="evidence" value="ECO:0007669"/>
    <property type="project" value="InterPro"/>
</dbReference>
<feature type="transmembrane region" description="Helical" evidence="4">
    <location>
        <begin position="100"/>
        <end position="116"/>
    </location>
</feature>
<dbReference type="AlphaFoldDB" id="A0A5C8V721"/>
<organism evidence="6 7">
    <name type="scientific">Flagellimonas hymeniacidonis</name>
    <dbReference type="NCBI Taxonomy" id="2603628"/>
    <lineage>
        <taxon>Bacteria</taxon>
        <taxon>Pseudomonadati</taxon>
        <taxon>Bacteroidota</taxon>
        <taxon>Flavobacteriia</taxon>
        <taxon>Flavobacteriales</taxon>
        <taxon>Flavobacteriaceae</taxon>
        <taxon>Flagellimonas</taxon>
    </lineage>
</organism>
<dbReference type="Gene3D" id="1.10.10.60">
    <property type="entry name" value="Homeodomain-like"/>
    <property type="match status" value="2"/>
</dbReference>
<dbReference type="PANTHER" id="PTHR43280">
    <property type="entry name" value="ARAC-FAMILY TRANSCRIPTIONAL REGULATOR"/>
    <property type="match status" value="1"/>
</dbReference>
<proteinExistence type="predicted"/>
<feature type="transmembrane region" description="Helical" evidence="4">
    <location>
        <begin position="70"/>
        <end position="88"/>
    </location>
</feature>
<keyword evidence="4" id="KW-0472">Membrane</keyword>
<dbReference type="PANTHER" id="PTHR43280:SF29">
    <property type="entry name" value="ARAC-FAMILY TRANSCRIPTIONAL REGULATOR"/>
    <property type="match status" value="1"/>
</dbReference>
<dbReference type="InterPro" id="IPR018060">
    <property type="entry name" value="HTH_AraC"/>
</dbReference>
<sequence length="337" mass="38465">MTKDSILLVLSCLGIVQALFLAVYLFTLKRGERKANIFLAFVILGLTIRVGKSVLNVYLDLDPWQRNLGLSGILLTGPFLWLYGRVLLAERKEILPKNYWHILPFILMAIGCFFIPNDGSVLAYGIYILVFVHLAIYIGLSFRIIYIYGAKVHPQRLSWYRNLSIGVALIWSFYMGHLAGIFSFYIGGAVFFSLLIYIFSFLFLKKHAFRLGKYNTSTLDKNMSGQLIASIRNLFAKEEVFLDHSISLETIAERLQVTPRNLSQAINENEQKNFSDFVNGYRIEKAKKMLSNKEQRKEKIVAIAYDCGFGNVTSFNIAFKAKTQLTPSQYRKKTSAI</sequence>
<dbReference type="EMBL" id="VRUR01000001">
    <property type="protein sequence ID" value="TXN37492.1"/>
    <property type="molecule type" value="Genomic_DNA"/>
</dbReference>
<evidence type="ECO:0000313" key="7">
    <source>
        <dbReference type="Proteomes" id="UP000321456"/>
    </source>
</evidence>
<keyword evidence="3" id="KW-0804">Transcription</keyword>
<name>A0A5C8V721_9FLAO</name>
<protein>
    <submittedName>
        <fullName evidence="6">Helix-turn-helix transcriptional regulator</fullName>
    </submittedName>
</protein>
<dbReference type="InterPro" id="IPR018062">
    <property type="entry name" value="HTH_AraC-typ_CS"/>
</dbReference>
<accession>A0A5C8V721</accession>
<feature type="transmembrane region" description="Helical" evidence="4">
    <location>
        <begin position="38"/>
        <end position="58"/>
    </location>
</feature>
<keyword evidence="2" id="KW-0238">DNA-binding</keyword>
<reference evidence="6 7" key="1">
    <citation type="submission" date="2019-08" db="EMBL/GenBank/DDBJ databases">
        <title>Professor.</title>
        <authorList>
            <person name="Park J.S."/>
        </authorList>
    </citation>
    <scope>NUCLEOTIDE SEQUENCE [LARGE SCALE GENOMIC DNA]</scope>
    <source>
        <strain evidence="6 7">176CP5-101</strain>
    </source>
</reference>
<dbReference type="SMART" id="SM00342">
    <property type="entry name" value="HTH_ARAC"/>
    <property type="match status" value="1"/>
</dbReference>
<dbReference type="Proteomes" id="UP000321456">
    <property type="component" value="Unassembled WGS sequence"/>
</dbReference>
<feature type="transmembrane region" description="Helical" evidence="4">
    <location>
        <begin position="122"/>
        <end position="146"/>
    </location>
</feature>
<comment type="caution">
    <text evidence="6">The sequence shown here is derived from an EMBL/GenBank/DDBJ whole genome shotgun (WGS) entry which is preliminary data.</text>
</comment>
<dbReference type="Pfam" id="PF12833">
    <property type="entry name" value="HTH_18"/>
    <property type="match status" value="1"/>
</dbReference>
<dbReference type="SUPFAM" id="SSF46689">
    <property type="entry name" value="Homeodomain-like"/>
    <property type="match status" value="1"/>
</dbReference>
<feature type="transmembrane region" description="Helical" evidence="4">
    <location>
        <begin position="6"/>
        <end position="26"/>
    </location>
</feature>
<feature type="transmembrane region" description="Helical" evidence="4">
    <location>
        <begin position="158"/>
        <end position="176"/>
    </location>
</feature>
<evidence type="ECO:0000256" key="1">
    <source>
        <dbReference type="ARBA" id="ARBA00023015"/>
    </source>
</evidence>
<dbReference type="PROSITE" id="PS01124">
    <property type="entry name" value="HTH_ARAC_FAMILY_2"/>
    <property type="match status" value="1"/>
</dbReference>
<feature type="transmembrane region" description="Helical" evidence="4">
    <location>
        <begin position="182"/>
        <end position="204"/>
    </location>
</feature>
<keyword evidence="1" id="KW-0805">Transcription regulation</keyword>
<dbReference type="InterPro" id="IPR009057">
    <property type="entry name" value="Homeodomain-like_sf"/>
</dbReference>
<evidence type="ECO:0000256" key="4">
    <source>
        <dbReference type="SAM" id="Phobius"/>
    </source>
</evidence>
<keyword evidence="4" id="KW-0812">Transmembrane</keyword>
<evidence type="ECO:0000313" key="6">
    <source>
        <dbReference type="EMBL" id="TXN37492.1"/>
    </source>
</evidence>
<dbReference type="GO" id="GO:0003700">
    <property type="term" value="F:DNA-binding transcription factor activity"/>
    <property type="evidence" value="ECO:0007669"/>
    <property type="project" value="InterPro"/>
</dbReference>
<feature type="domain" description="HTH araC/xylS-type" evidence="5">
    <location>
        <begin position="225"/>
        <end position="333"/>
    </location>
</feature>
<evidence type="ECO:0000256" key="2">
    <source>
        <dbReference type="ARBA" id="ARBA00023125"/>
    </source>
</evidence>
<dbReference type="PROSITE" id="PS00041">
    <property type="entry name" value="HTH_ARAC_FAMILY_1"/>
    <property type="match status" value="1"/>
</dbReference>
<dbReference type="RefSeq" id="WP_147741468.1">
    <property type="nucleotide sequence ID" value="NZ_VRUR01000001.1"/>
</dbReference>
<keyword evidence="7" id="KW-1185">Reference proteome</keyword>